<dbReference type="AlphaFoldDB" id="A0A0Q0UE60"/>
<name>A0A0Q0UE60_9CORY</name>
<keyword evidence="4" id="KW-1185">Reference proteome</keyword>
<dbReference type="EMBL" id="LKST01000001">
    <property type="protein sequence ID" value="KQB84904.1"/>
    <property type="molecule type" value="Genomic_DNA"/>
</dbReference>
<reference evidence="3 4" key="1">
    <citation type="submission" date="2015-10" db="EMBL/GenBank/DDBJ databases">
        <title>Corynebacteirum lowii and Corynebacterium oculi species nova, derived from human clinical disease and and emended description of Corynebacterium mastiditis.</title>
        <authorList>
            <person name="Bernard K."/>
            <person name="Pacheco A.L."/>
            <person name="Mcdougall C."/>
            <person name="Burtx T."/>
            <person name="Weibe D."/>
            <person name="Tyler S."/>
            <person name="Olson A.B."/>
            <person name="Cnockaert M."/>
            <person name="Eguchi H."/>
            <person name="Kuwahara T."/>
            <person name="Nakayama-Imaohji H."/>
            <person name="Boudewijins M."/>
            <person name="Van Hoecke F."/>
            <person name="Bernier A.-M."/>
            <person name="Vandamme P."/>
        </authorList>
    </citation>
    <scope>NUCLEOTIDE SEQUENCE [LARGE SCALE GENOMIC DNA]</scope>
    <source>
        <strain evidence="3 4">NML 130210</strain>
    </source>
</reference>
<dbReference type="Pfam" id="PF04341">
    <property type="entry name" value="DUF485"/>
    <property type="match status" value="1"/>
</dbReference>
<dbReference type="STRING" id="1544416.Cocul_00033"/>
<protein>
    <recommendedName>
        <fullName evidence="5">Inner membrane protein YjcH</fullName>
    </recommendedName>
</protein>
<gene>
    <name evidence="3" type="ORF">Cocul_00033</name>
</gene>
<proteinExistence type="predicted"/>
<evidence type="ECO:0000313" key="3">
    <source>
        <dbReference type="EMBL" id="KQB84904.1"/>
    </source>
</evidence>
<dbReference type="PANTHER" id="PTHR38441">
    <property type="entry name" value="INTEGRAL MEMBRANE PROTEIN-RELATED"/>
    <property type="match status" value="1"/>
</dbReference>
<feature type="region of interest" description="Disordered" evidence="1">
    <location>
        <begin position="1"/>
        <end position="23"/>
    </location>
</feature>
<keyword evidence="2" id="KW-0812">Transmembrane</keyword>
<keyword evidence="2" id="KW-1133">Transmembrane helix</keyword>
<evidence type="ECO:0008006" key="5">
    <source>
        <dbReference type="Google" id="ProtNLM"/>
    </source>
</evidence>
<dbReference type="InterPro" id="IPR007436">
    <property type="entry name" value="DUF485"/>
</dbReference>
<keyword evidence="2" id="KW-0472">Membrane</keyword>
<dbReference type="Proteomes" id="UP000050517">
    <property type="component" value="Unassembled WGS sequence"/>
</dbReference>
<dbReference type="RefSeq" id="WP_055121314.1">
    <property type="nucleotide sequence ID" value="NZ_LKST01000001.1"/>
</dbReference>
<sequence length="120" mass="13488">MTTATSGAAPHTPTSEEFRRAQQSPEFLELRSKIRSFTFPITIAGLTWFVLYIVLAMYAPSLYATPVIGNINLGIVLGLLQFLTTFLITWAYVRYAERQIEPRSSALRESLEQPHTADHA</sequence>
<dbReference type="PANTHER" id="PTHR38441:SF1">
    <property type="entry name" value="MEMBRANE PROTEIN"/>
    <property type="match status" value="1"/>
</dbReference>
<evidence type="ECO:0000256" key="2">
    <source>
        <dbReference type="SAM" id="Phobius"/>
    </source>
</evidence>
<evidence type="ECO:0000256" key="1">
    <source>
        <dbReference type="SAM" id="MobiDB-lite"/>
    </source>
</evidence>
<dbReference type="OrthoDB" id="3543412at2"/>
<accession>A0A0Q0UE60</accession>
<organism evidence="3 4">
    <name type="scientific">Corynebacterium oculi</name>
    <dbReference type="NCBI Taxonomy" id="1544416"/>
    <lineage>
        <taxon>Bacteria</taxon>
        <taxon>Bacillati</taxon>
        <taxon>Actinomycetota</taxon>
        <taxon>Actinomycetes</taxon>
        <taxon>Mycobacteriales</taxon>
        <taxon>Corynebacteriaceae</taxon>
        <taxon>Corynebacterium</taxon>
    </lineage>
</organism>
<feature type="transmembrane region" description="Helical" evidence="2">
    <location>
        <begin position="71"/>
        <end position="93"/>
    </location>
</feature>
<comment type="caution">
    <text evidence="3">The sequence shown here is derived from an EMBL/GenBank/DDBJ whole genome shotgun (WGS) entry which is preliminary data.</text>
</comment>
<evidence type="ECO:0000313" key="4">
    <source>
        <dbReference type="Proteomes" id="UP000050517"/>
    </source>
</evidence>
<dbReference type="PATRIC" id="fig|1544416.3.peg.32"/>
<feature type="transmembrane region" description="Helical" evidence="2">
    <location>
        <begin position="37"/>
        <end position="59"/>
    </location>
</feature>